<dbReference type="Proteomes" id="UP000479639">
    <property type="component" value="Unassembled WGS sequence"/>
</dbReference>
<name>A0A7C8BRT6_9ACTN</name>
<feature type="coiled-coil region" evidence="1">
    <location>
        <begin position="95"/>
        <end position="122"/>
    </location>
</feature>
<keyword evidence="1" id="KW-0175">Coiled coil</keyword>
<reference evidence="3 4" key="1">
    <citation type="submission" date="2019-09" db="EMBL/GenBank/DDBJ databases">
        <title>Whole genome shotgun sequencing (WGS) of Ellagibacter isourolithinifaciens DSM 104140(T) and Adlercreutzia muris DSM 29508(T).</title>
        <authorList>
            <person name="Stoll D.A."/>
            <person name="Danylec N."/>
            <person name="Huch M."/>
        </authorList>
    </citation>
    <scope>NUCLEOTIDE SEQUENCE [LARGE SCALE GENOMIC DNA]</scope>
    <source>
        <strain evidence="3 4">DSM 29508</strain>
    </source>
</reference>
<evidence type="ECO:0000313" key="4">
    <source>
        <dbReference type="Proteomes" id="UP000479639"/>
    </source>
</evidence>
<feature type="compositionally biased region" description="Basic and acidic residues" evidence="2">
    <location>
        <begin position="1"/>
        <end position="10"/>
    </location>
</feature>
<protein>
    <submittedName>
        <fullName evidence="3">Uncharacterized protein</fullName>
    </submittedName>
</protein>
<evidence type="ECO:0000313" key="3">
    <source>
        <dbReference type="EMBL" id="KAB1651036.1"/>
    </source>
</evidence>
<feature type="region of interest" description="Disordered" evidence="2">
    <location>
        <begin position="1"/>
        <end position="20"/>
    </location>
</feature>
<evidence type="ECO:0000256" key="1">
    <source>
        <dbReference type="SAM" id="Coils"/>
    </source>
</evidence>
<dbReference type="AlphaFoldDB" id="A0A7C8BRT6"/>
<dbReference type="RefSeq" id="WP_135969949.1">
    <property type="nucleotide sequence ID" value="NZ_JANJZI010000012.1"/>
</dbReference>
<organism evidence="3 4">
    <name type="scientific">Adlercreutzia muris</name>
    <dbReference type="NCBI Taxonomy" id="1796610"/>
    <lineage>
        <taxon>Bacteria</taxon>
        <taxon>Bacillati</taxon>
        <taxon>Actinomycetota</taxon>
        <taxon>Coriobacteriia</taxon>
        <taxon>Eggerthellales</taxon>
        <taxon>Eggerthellaceae</taxon>
        <taxon>Adlercreutzia</taxon>
    </lineage>
</organism>
<comment type="caution">
    <text evidence="3">The sequence shown here is derived from an EMBL/GenBank/DDBJ whole genome shotgun (WGS) entry which is preliminary data.</text>
</comment>
<gene>
    <name evidence="3" type="ORF">F8D48_02920</name>
</gene>
<keyword evidence="4" id="KW-1185">Reference proteome</keyword>
<dbReference type="EMBL" id="WAJS01000006">
    <property type="protein sequence ID" value="KAB1651036.1"/>
    <property type="molecule type" value="Genomic_DNA"/>
</dbReference>
<proteinExistence type="predicted"/>
<evidence type="ECO:0000256" key="2">
    <source>
        <dbReference type="SAM" id="MobiDB-lite"/>
    </source>
</evidence>
<sequence length="149" mass="15553">MSARASREAVEVASGARGSSLKARVQAAVNDLAAEGKTPSFYQVAQRVGVARSTLYRRADLKAVVVQGRRAAADGGGAAGRAGPAESCGDVGACAADDRAERAALEAALEALQKERDALAWRLALRQRLDDRPRFVYAVCRLGDAALIG</sequence>
<accession>A0A7C8BRT6</accession>